<proteinExistence type="inferred from homology"/>
<dbReference type="InterPro" id="IPR037455">
    <property type="entry name" value="LucA/IucC-like"/>
</dbReference>
<sequence length="579" mass="67076">MALAYGSFDELSHQLRFLLFEIGIGLPQSSIDYFITLAHQNTLKRLERSVLAEHLTRSPIISHHVHDFIDQLQTKLKQSEPASLFYQWNNLRDELDESIANEALTLAYRLRWNSQIRNEARSYDSLWSWIKDKYTANEALLFLEQWGSQGHPSHPCFRAKIGFTRREVLQNSAEFQAQIRLHWCALRKNRIAIASHHLDFKTSMALSFPDEFRLWQEQLTINHLPPEEYIPIPIHPWQWRNKLQSLYNQLIDDKSLFLLPHHQSVMPSMSEEVMMSINPSNTYIKLSLDIHTPYTSKDLNQEPSYQDDVALSQWVNSLLEQANHYHHTLFLVSEITSLKIHNPPSLSHYQQQVSVNLMQNPTNLIASGQRVVPLAGLLTLSPISNRPLLIEIIQASELDPIVYFKLYCRKVLLGQLHLLLKYGIAFATQHQNTFIIFTDDMPQGLMIRDHEIINVSYEECFENKEKLTLSPAPISKNSTISELNNCFIQGTLQNNIGYWIKILAQEHQLDGQQLWSIVRQVMHAILDELSKELSSPLLSQQKHLLLSGVWQHQCLLTMKLKGNTNKGIYIEQPNSLHIP</sequence>
<comment type="similarity">
    <text evidence="1">Belongs to the IucA/IucC family.</text>
</comment>
<evidence type="ECO:0000259" key="3">
    <source>
        <dbReference type="Pfam" id="PF06276"/>
    </source>
</evidence>
<dbReference type="PANTHER" id="PTHR34384:SF5">
    <property type="entry name" value="L-2,3-DIAMINOPROPANOATE--CITRATE LIGASE"/>
    <property type="match status" value="1"/>
</dbReference>
<organism evidence="4 5">
    <name type="scientific">Legionella fallonii LLAP-10</name>
    <dbReference type="NCBI Taxonomy" id="1212491"/>
    <lineage>
        <taxon>Bacteria</taxon>
        <taxon>Pseudomonadati</taxon>
        <taxon>Pseudomonadota</taxon>
        <taxon>Gammaproteobacteria</taxon>
        <taxon>Legionellales</taxon>
        <taxon>Legionellaceae</taxon>
        <taxon>Legionella</taxon>
    </lineage>
</organism>
<dbReference type="HOGENOM" id="CLU_018524_3_0_6"/>
<dbReference type="InterPro" id="IPR022770">
    <property type="entry name" value="IucA/IucC-like_C"/>
</dbReference>
<reference evidence="5" key="1">
    <citation type="submission" date="2014-09" db="EMBL/GenBank/DDBJ databases">
        <authorList>
            <person name="Gomez-Valero L."/>
        </authorList>
    </citation>
    <scope>NUCLEOTIDE SEQUENCE [LARGE SCALE GENOMIC DNA]</scope>
    <source>
        <strain evidence="5">ATCC700992</strain>
    </source>
</reference>
<protein>
    <submittedName>
        <fullName evidence="4">Siderophore biosynthetic enzyme FrgA</fullName>
    </submittedName>
</protein>
<dbReference type="STRING" id="1212491.LFA_3507"/>
<evidence type="ECO:0000259" key="2">
    <source>
        <dbReference type="Pfam" id="PF04183"/>
    </source>
</evidence>
<evidence type="ECO:0000256" key="1">
    <source>
        <dbReference type="ARBA" id="ARBA00007832"/>
    </source>
</evidence>
<dbReference type="RefSeq" id="WP_045097074.1">
    <property type="nucleotide sequence ID" value="NZ_LN614827.1"/>
</dbReference>
<gene>
    <name evidence="4" type="primary">FrgA</name>
    <name evidence="4" type="ORF">LFA_3507</name>
</gene>
<dbReference type="OrthoDB" id="495728at2"/>
<dbReference type="Gene3D" id="1.10.510.40">
    <property type="match status" value="1"/>
</dbReference>
<dbReference type="KEGG" id="lfa:LFA_3507"/>
<dbReference type="AlphaFoldDB" id="A0A098G8N6"/>
<name>A0A098G8N6_9GAMM</name>
<evidence type="ECO:0000313" key="4">
    <source>
        <dbReference type="EMBL" id="CEG58838.1"/>
    </source>
</evidence>
<dbReference type="GO" id="GO:0019290">
    <property type="term" value="P:siderophore biosynthetic process"/>
    <property type="evidence" value="ECO:0007669"/>
    <property type="project" value="InterPro"/>
</dbReference>
<dbReference type="EMBL" id="LN614827">
    <property type="protein sequence ID" value="CEG58838.1"/>
    <property type="molecule type" value="Genomic_DNA"/>
</dbReference>
<dbReference type="PANTHER" id="PTHR34384">
    <property type="entry name" value="L-2,3-DIAMINOPROPANOATE--CITRATE LIGASE"/>
    <property type="match status" value="1"/>
</dbReference>
<feature type="domain" description="Aerobactin siderophore biosynthesis IucA/IucC N-terminal" evidence="2">
    <location>
        <begin position="140"/>
        <end position="378"/>
    </location>
</feature>
<dbReference type="Pfam" id="PF06276">
    <property type="entry name" value="FhuF"/>
    <property type="match status" value="1"/>
</dbReference>
<evidence type="ECO:0000313" key="5">
    <source>
        <dbReference type="Proteomes" id="UP000032430"/>
    </source>
</evidence>
<keyword evidence="5" id="KW-1185">Reference proteome</keyword>
<dbReference type="Pfam" id="PF04183">
    <property type="entry name" value="IucA_IucC"/>
    <property type="match status" value="1"/>
</dbReference>
<dbReference type="InterPro" id="IPR007310">
    <property type="entry name" value="Aerobactin_biosyn_IucA/IucC_N"/>
</dbReference>
<dbReference type="GO" id="GO:0016881">
    <property type="term" value="F:acid-amino acid ligase activity"/>
    <property type="evidence" value="ECO:0007669"/>
    <property type="project" value="UniProtKB-ARBA"/>
</dbReference>
<dbReference type="Proteomes" id="UP000032430">
    <property type="component" value="Chromosome I"/>
</dbReference>
<accession>A0A098G8N6</accession>
<feature type="domain" description="Aerobactin siderophore biosynthesis IucA/IucC-like C-terminal" evidence="3">
    <location>
        <begin position="403"/>
        <end position="563"/>
    </location>
</feature>